<dbReference type="AlphaFoldDB" id="A0A672ND48"/>
<reference evidence="2" key="1">
    <citation type="submission" date="2025-08" db="UniProtKB">
        <authorList>
            <consortium name="Ensembl"/>
        </authorList>
    </citation>
    <scope>IDENTIFICATION</scope>
</reference>
<protein>
    <submittedName>
        <fullName evidence="2">Cadherin-4-like</fullName>
    </submittedName>
</protein>
<feature type="chain" id="PRO_5025627419" evidence="1">
    <location>
        <begin position="24"/>
        <end position="101"/>
    </location>
</feature>
<proteinExistence type="predicted"/>
<name>A0A672ND48_SINGR</name>
<dbReference type="Proteomes" id="UP000472262">
    <property type="component" value="Unassembled WGS sequence"/>
</dbReference>
<accession>A0A672ND48</accession>
<gene>
    <name evidence="2" type="primary">cdh4</name>
</gene>
<reference evidence="2" key="2">
    <citation type="submission" date="2025-09" db="UniProtKB">
        <authorList>
            <consortium name="Ensembl"/>
        </authorList>
    </citation>
    <scope>IDENTIFICATION</scope>
</reference>
<evidence type="ECO:0000256" key="1">
    <source>
        <dbReference type="SAM" id="SignalP"/>
    </source>
</evidence>
<sequence length="101" mass="10444">MAKMKTGCAILVACALVVGTSLGSHGNTQTIAPCRPGFSQSFYTVFVPRGVLQGLNIHKGKSLQCIAQFGTGLNVGALATGLWVNVNARASLSLHRSLCVG</sequence>
<organism evidence="2 3">
    <name type="scientific">Sinocyclocheilus grahami</name>
    <name type="common">Dianchi golden-line fish</name>
    <name type="synonym">Barbus grahami</name>
    <dbReference type="NCBI Taxonomy" id="75366"/>
    <lineage>
        <taxon>Eukaryota</taxon>
        <taxon>Metazoa</taxon>
        <taxon>Chordata</taxon>
        <taxon>Craniata</taxon>
        <taxon>Vertebrata</taxon>
        <taxon>Euteleostomi</taxon>
        <taxon>Actinopterygii</taxon>
        <taxon>Neopterygii</taxon>
        <taxon>Teleostei</taxon>
        <taxon>Ostariophysi</taxon>
        <taxon>Cypriniformes</taxon>
        <taxon>Cyprinidae</taxon>
        <taxon>Cyprininae</taxon>
        <taxon>Sinocyclocheilus</taxon>
    </lineage>
</organism>
<evidence type="ECO:0000313" key="2">
    <source>
        <dbReference type="Ensembl" id="ENSSGRP00000046005.1"/>
    </source>
</evidence>
<evidence type="ECO:0000313" key="3">
    <source>
        <dbReference type="Proteomes" id="UP000472262"/>
    </source>
</evidence>
<dbReference type="Ensembl" id="ENSSGRT00000049224.1">
    <property type="protein sequence ID" value="ENSSGRP00000046005.1"/>
    <property type="gene ID" value="ENSSGRG00000024649.1"/>
</dbReference>
<feature type="signal peptide" evidence="1">
    <location>
        <begin position="1"/>
        <end position="23"/>
    </location>
</feature>
<keyword evidence="1" id="KW-0732">Signal</keyword>
<keyword evidence="3" id="KW-1185">Reference proteome</keyword>